<dbReference type="OMA" id="ANKEWEY"/>
<evidence type="ECO:0000313" key="7">
    <source>
        <dbReference type="Proteomes" id="UP000019116"/>
    </source>
</evidence>
<evidence type="ECO:0000256" key="3">
    <source>
        <dbReference type="SAM" id="MobiDB-lite"/>
    </source>
</evidence>
<dbReference type="STRING" id="4565.A0A3B6DLA2"/>
<dbReference type="EnsemblPlants" id="TraesCS2D02G406700.1">
    <property type="protein sequence ID" value="TraesCS2D02G406700.1.cds1"/>
    <property type="gene ID" value="TraesCS2D02G406700"/>
</dbReference>
<dbReference type="Pfam" id="PF09732">
    <property type="entry name" value="CactinC_cactus"/>
    <property type="match status" value="1"/>
</dbReference>
<evidence type="ECO:0000313" key="6">
    <source>
        <dbReference type="EnsemblPlants" id="TraesCS2D02G406700.1.cds1"/>
    </source>
</evidence>
<dbReference type="InterPro" id="IPR019134">
    <property type="entry name" value="Cactin_C"/>
</dbReference>
<dbReference type="InterPro" id="IPR018816">
    <property type="entry name" value="Cactin_central"/>
</dbReference>
<sequence>MAKPRAASPSPSPAREITRPSSSLSKAVRRRADAVSHKLAAHGLGAFVWHKKLDRDLARGLLPDIVSIRSERRRCLARRKEAAAVSSSAASRRSSPPPITTASLARAEEEAKEAAFLLEQSRIRAETRFGYGRPKPIDVLVKSLDGTRPRALAAFRGASLEDLRELGREIDQQAEIDRANGPFWEAAKIMCDAEIARAAGTAGHGERLLHAAILADVRSVVEGKSVEELEAMQEAVAARMAAGEAMVVEHWQGVTELIRVEKAKKYLEQNYSTCDDEAAPSSDDKNDEPEITDDVDDGNADADEEGSEALCPVALPQTPPGTEQRKPKYITRVRSGFEWNKYNRLHYDSDQPPPKIVKGYKFVVHYPDLAGTKPPEYTIHEDGESGETCIIRFHAGPPYEDVAFRIVNKEWEYSRKAGFRCTFERGALHLNFNFKRFFYKR</sequence>
<protein>
    <recommendedName>
        <fullName evidence="2">Splicing factor Cactin</fullName>
    </recommendedName>
</protein>
<dbReference type="GO" id="GO:0005681">
    <property type="term" value="C:spliceosomal complex"/>
    <property type="evidence" value="ECO:0000318"/>
    <property type="project" value="GO_Central"/>
</dbReference>
<dbReference type="Gramene" id="TraesCS2D03G0921700.1">
    <property type="protein sequence ID" value="TraesCS2D03G0921700.1.CDS1"/>
    <property type="gene ID" value="TraesCS2D03G0921700"/>
</dbReference>
<accession>A0A3B6DLA2</accession>
<dbReference type="Proteomes" id="UP000019116">
    <property type="component" value="Chromosome 2D"/>
</dbReference>
<dbReference type="PANTHER" id="PTHR21737:SF18">
    <property type="entry name" value="SPLICING FACTOR CACTIN"/>
    <property type="match status" value="1"/>
</dbReference>
<keyword evidence="7" id="KW-1185">Reference proteome</keyword>
<dbReference type="AlphaFoldDB" id="A0A3B6DLA2"/>
<evidence type="ECO:0000259" key="4">
    <source>
        <dbReference type="Pfam" id="PF09732"/>
    </source>
</evidence>
<feature type="compositionally biased region" description="Acidic residues" evidence="3">
    <location>
        <begin position="285"/>
        <end position="307"/>
    </location>
</feature>
<dbReference type="SMART" id="SM01050">
    <property type="entry name" value="CactinC_cactus"/>
    <property type="match status" value="1"/>
</dbReference>
<evidence type="ECO:0000256" key="1">
    <source>
        <dbReference type="ARBA" id="ARBA00006895"/>
    </source>
</evidence>
<dbReference type="GO" id="GO:0045292">
    <property type="term" value="P:mRNA cis splicing, via spliceosome"/>
    <property type="evidence" value="ECO:0000318"/>
    <property type="project" value="GO_Central"/>
</dbReference>
<dbReference type="Gramene" id="TraesLDM2D03G01245650.1">
    <property type="protein sequence ID" value="TraesLDM2D03G01245650.1.CDS1"/>
    <property type="gene ID" value="TraesLDM2D03G01245650"/>
</dbReference>
<dbReference type="Gramene" id="TraesJAG2D03G01250760.1">
    <property type="protein sequence ID" value="TraesJAG2D03G01250760.1.CDS1"/>
    <property type="gene ID" value="TraesJAG2D03G01250760"/>
</dbReference>
<dbReference type="Gramene" id="TraesCLE_scaffold_129146_01G000100.1">
    <property type="protein sequence ID" value="TraesCLE_scaffold_129146_01G000100.1"/>
    <property type="gene ID" value="TraesCLE_scaffold_129146_01G000100"/>
</dbReference>
<dbReference type="Gramene" id="TraesARI2D03G01260940.1">
    <property type="protein sequence ID" value="TraesARI2D03G01260940.1.CDS1"/>
    <property type="gene ID" value="TraesARI2D03G01260940"/>
</dbReference>
<dbReference type="Gramene" id="TraesJUL2D03G01252310.1">
    <property type="protein sequence ID" value="TraesJUL2D03G01252310.1.CDS1"/>
    <property type="gene ID" value="TraesJUL2D03G01252310"/>
</dbReference>
<dbReference type="PANTHER" id="PTHR21737">
    <property type="entry name" value="POLYGLUTAMINE BINDING PROTEIN 1/MARVEL MEMBRANE-ASSOCIATING DOMAIN CONTAINING 3"/>
    <property type="match status" value="1"/>
</dbReference>
<dbReference type="Gramene" id="TraesWEE_scaffold_076420_01G000100.1">
    <property type="protein sequence ID" value="TraesWEE_scaffold_076420_01G000100.1"/>
    <property type="gene ID" value="TraesWEE_scaffold_076420_01G000100"/>
</dbReference>
<dbReference type="GO" id="GO:0005737">
    <property type="term" value="C:cytoplasm"/>
    <property type="evidence" value="ECO:0000318"/>
    <property type="project" value="GO_Central"/>
</dbReference>
<evidence type="ECO:0000259" key="5">
    <source>
        <dbReference type="Pfam" id="PF10312"/>
    </source>
</evidence>
<comment type="similarity">
    <text evidence="1">Belongs to the CACTIN family.</text>
</comment>
<dbReference type="Gramene" id="TraesROB_scaffold_117861_01G000100.1">
    <property type="protein sequence ID" value="TraesROB_scaffold_117861_01G000100.1"/>
    <property type="gene ID" value="TraesROB_scaffold_117861_01G000100"/>
</dbReference>
<dbReference type="Gramene" id="TraesLAC2D03G01196050.1">
    <property type="protein sequence ID" value="TraesLAC2D03G01196050.1.CDS1"/>
    <property type="gene ID" value="TraesLAC2D03G01196050"/>
</dbReference>
<dbReference type="Pfam" id="PF10312">
    <property type="entry name" value="Cactin_mid"/>
    <property type="match status" value="1"/>
</dbReference>
<name>A0A3B6DLA2_WHEAT</name>
<evidence type="ECO:0000256" key="2">
    <source>
        <dbReference type="ARBA" id="ARBA00034534"/>
    </source>
</evidence>
<dbReference type="SMR" id="A0A3B6DLA2"/>
<dbReference type="Gramene" id="TraesCAD_scaffold_086371_01G000100.1">
    <property type="protein sequence ID" value="TraesCAD_scaffold_086371_01G000100.1"/>
    <property type="gene ID" value="TraesCAD_scaffold_086371_01G000100"/>
</dbReference>
<dbReference type="Gramene" id="TraesNOR2D03G01260960.1">
    <property type="protein sequence ID" value="TraesNOR2D03G01260960.1.CDS1"/>
    <property type="gene ID" value="TraesNOR2D03G01260960"/>
</dbReference>
<proteinExistence type="inferred from homology"/>
<feature type="domain" description="Splicing factor cactin central" evidence="5">
    <location>
        <begin position="109"/>
        <end position="269"/>
    </location>
</feature>
<dbReference type="Gramene" id="TraesCS2D02G406700.1">
    <property type="protein sequence ID" value="TraesCS2D02G406700.1.cds1"/>
    <property type="gene ID" value="TraesCS2D02G406700"/>
</dbReference>
<reference evidence="6" key="2">
    <citation type="submission" date="2018-10" db="UniProtKB">
        <authorList>
            <consortium name="EnsemblPlants"/>
        </authorList>
    </citation>
    <scope>IDENTIFICATION</scope>
</reference>
<feature type="region of interest" description="Disordered" evidence="3">
    <location>
        <begin position="271"/>
        <end position="326"/>
    </location>
</feature>
<dbReference type="Gramene" id="TraesSYM2D03G01260140.1">
    <property type="protein sequence ID" value="TraesSYM2D03G01260140.1.CDS1"/>
    <property type="gene ID" value="TraesSYM2D03G01260140"/>
</dbReference>
<dbReference type="Gramene" id="TraesPARA_EIv1.0_0724230.1">
    <property type="protein sequence ID" value="TraesPARA_EIv1.0_0724230.1.CDS1"/>
    <property type="gene ID" value="TraesPARA_EIv1.0_0724230"/>
</dbReference>
<feature type="region of interest" description="Disordered" evidence="3">
    <location>
        <begin position="1"/>
        <end position="29"/>
    </location>
</feature>
<feature type="domain" description="Splicing factor Cactin C-terminal" evidence="4">
    <location>
        <begin position="323"/>
        <end position="441"/>
    </location>
</feature>
<dbReference type="Gramene" id="TraesKAR2D01G0377000.1">
    <property type="protein sequence ID" value="cds.TraesKAR2D01G0377000.1"/>
    <property type="gene ID" value="TraesKAR2D01G0377000"/>
</dbReference>
<reference evidence="6" key="1">
    <citation type="submission" date="2018-08" db="EMBL/GenBank/DDBJ databases">
        <authorList>
            <person name="Rossello M."/>
        </authorList>
    </citation>
    <scope>NUCLEOTIDE SEQUENCE [LARGE SCALE GENOMIC DNA]</scope>
    <source>
        <strain evidence="6">cv. Chinese Spring</strain>
    </source>
</reference>
<dbReference type="Gramene" id="TraesSTA2D03G01233480.1">
    <property type="protein sequence ID" value="TraesSTA2D03G01233480.1.CDS1"/>
    <property type="gene ID" value="TraesSTA2D03G01233480"/>
</dbReference>
<organism evidence="6">
    <name type="scientific">Triticum aestivum</name>
    <name type="common">Wheat</name>
    <dbReference type="NCBI Taxonomy" id="4565"/>
    <lineage>
        <taxon>Eukaryota</taxon>
        <taxon>Viridiplantae</taxon>
        <taxon>Streptophyta</taxon>
        <taxon>Embryophyta</taxon>
        <taxon>Tracheophyta</taxon>
        <taxon>Spermatophyta</taxon>
        <taxon>Magnoliopsida</taxon>
        <taxon>Liliopsida</taxon>
        <taxon>Poales</taxon>
        <taxon>Poaceae</taxon>
        <taxon>BOP clade</taxon>
        <taxon>Pooideae</taxon>
        <taxon>Triticodae</taxon>
        <taxon>Triticeae</taxon>
        <taxon>Triticinae</taxon>
        <taxon>Triticum</taxon>
    </lineage>
</organism>
<dbReference type="OrthoDB" id="768854at2759"/>
<dbReference type="Gramene" id="TraesMAC2D03G01242670.1">
    <property type="protein sequence ID" value="TraesMAC2D03G01242670.1.CDS1"/>
    <property type="gene ID" value="TraesMAC2D03G01242670"/>
</dbReference>